<protein>
    <submittedName>
        <fullName evidence="1">Uncharacterized protein</fullName>
    </submittedName>
</protein>
<organism evidence="1 2">
    <name type="scientific">Microcystis phage MaMV-DC</name>
    <dbReference type="NCBI Taxonomy" id="1357715"/>
    <lineage>
        <taxon>Viruses</taxon>
        <taxon>Duplodnaviria</taxon>
        <taxon>Heunggongvirae</taxon>
        <taxon>Uroviricota</taxon>
        <taxon>Caudoviricetes</taxon>
        <taxon>Fukuivirus</taxon>
        <taxon>Fukuivirus MVDC</taxon>
    </lineage>
</organism>
<gene>
    <name evidence="1" type="ORF">MaMVDC_33</name>
</gene>
<sequence>MSQKINYHARTEHQIPLMSNTLTDTVGNLVFPFSDKEEQLEFFSQMLKKLLTISSVPKYTPEGIALNTIKALLSKLD</sequence>
<accession>A0A075BSK1</accession>
<dbReference type="RefSeq" id="YP_009217717.1">
    <property type="nucleotide sequence ID" value="NC_029002.1"/>
</dbReference>
<evidence type="ECO:0000313" key="2">
    <source>
        <dbReference type="Proteomes" id="UP000028567"/>
    </source>
</evidence>
<keyword evidence="2" id="KW-1185">Reference proteome</keyword>
<reference evidence="1 2" key="1">
    <citation type="submission" date="2013-07" db="EMBL/GenBank/DDBJ databases">
        <title>Sequencing and analysis of the complete genome of Microcystis aeruginosa phage MaMV-DC.</title>
        <authorList>
            <person name="Ou T."/>
            <person name="Li S.H."/>
            <person name="Zhang Q.Y."/>
        </authorList>
    </citation>
    <scope>NUCLEOTIDE SEQUENCE [LARGE SCALE GENOMIC DNA]</scope>
</reference>
<proteinExistence type="predicted"/>
<name>A0A075BSK1_9CAUD</name>
<dbReference type="EMBL" id="KF356199">
    <property type="protein sequence ID" value="AGR48598.1"/>
    <property type="molecule type" value="Genomic_DNA"/>
</dbReference>
<dbReference type="KEGG" id="vg:26643211"/>
<dbReference type="Proteomes" id="UP000028567">
    <property type="component" value="Segment"/>
</dbReference>
<dbReference type="GeneID" id="26643211"/>
<evidence type="ECO:0000313" key="1">
    <source>
        <dbReference type="EMBL" id="AGR48598.1"/>
    </source>
</evidence>